<comment type="subcellular location">
    <subcellularLocation>
        <location evidence="7">Cytoplasm</location>
    </subcellularLocation>
</comment>
<dbReference type="InterPro" id="IPR006073">
    <property type="entry name" value="GTP-bd"/>
</dbReference>
<dbReference type="InterPro" id="IPR027417">
    <property type="entry name" value="P-loop_NTPase"/>
</dbReference>
<dbReference type="InterPro" id="IPR025867">
    <property type="entry name" value="MnmE_helical"/>
</dbReference>
<dbReference type="GO" id="GO:0046872">
    <property type="term" value="F:metal ion binding"/>
    <property type="evidence" value="ECO:0007669"/>
    <property type="project" value="UniProtKB-KW"/>
</dbReference>
<feature type="binding site" evidence="7">
    <location>
        <position position="80"/>
    </location>
    <ligand>
        <name>(6S)-5-formyl-5,6,7,8-tetrahydrofolate</name>
        <dbReference type="ChEBI" id="CHEBI:57457"/>
    </ligand>
</feature>
<dbReference type="InterPro" id="IPR031168">
    <property type="entry name" value="G_TrmE"/>
</dbReference>
<keyword evidence="6 7" id="KW-0342">GTP-binding</keyword>
<dbReference type="GO" id="GO:0002098">
    <property type="term" value="P:tRNA wobble uridine modification"/>
    <property type="evidence" value="ECO:0007669"/>
    <property type="project" value="TreeGrafter"/>
</dbReference>
<keyword evidence="2 7" id="KW-0819">tRNA processing</keyword>
<evidence type="ECO:0000256" key="7">
    <source>
        <dbReference type="HAMAP-Rule" id="MF_00379"/>
    </source>
</evidence>
<evidence type="ECO:0000256" key="3">
    <source>
        <dbReference type="ARBA" id="ARBA00022741"/>
    </source>
</evidence>
<feature type="binding site" evidence="7">
    <location>
        <position position="120"/>
    </location>
    <ligand>
        <name>(6S)-5-formyl-5,6,7,8-tetrahydrofolate</name>
        <dbReference type="ChEBI" id="CHEBI:57457"/>
    </ligand>
</feature>
<dbReference type="AlphaFoldDB" id="A0A564WDL0"/>
<feature type="binding site" evidence="7">
    <location>
        <begin position="248"/>
        <end position="254"/>
    </location>
    <ligand>
        <name>GTP</name>
        <dbReference type="ChEBI" id="CHEBI:37565"/>
    </ligand>
</feature>
<dbReference type="InterPro" id="IPR027266">
    <property type="entry name" value="TrmE/GcvT-like"/>
</dbReference>
<feature type="binding site" evidence="7">
    <location>
        <position position="22"/>
    </location>
    <ligand>
        <name>(6S)-5-formyl-5,6,7,8-tetrahydrofolate</name>
        <dbReference type="ChEBI" id="CHEBI:57457"/>
    </ligand>
</feature>
<dbReference type="FunFam" id="3.30.1360.120:FF:000007">
    <property type="entry name" value="tRNA modification GTPase GTPBP3, mitochondrial"/>
    <property type="match status" value="1"/>
</dbReference>
<evidence type="ECO:0000256" key="2">
    <source>
        <dbReference type="ARBA" id="ARBA00022694"/>
    </source>
</evidence>
<dbReference type="CDD" id="cd14858">
    <property type="entry name" value="TrmE_N"/>
    <property type="match status" value="1"/>
</dbReference>
<evidence type="ECO:0000256" key="9">
    <source>
        <dbReference type="SAM" id="Coils"/>
    </source>
</evidence>
<comment type="caution">
    <text evidence="7">Lacks conserved residue(s) required for the propagation of feature annotation.</text>
</comment>
<gene>
    <name evidence="7 11" type="primary">mnmE</name>
    <name evidence="7" type="synonym">trmE</name>
    <name evidence="11" type="ORF">DF3PA_190024</name>
</gene>
<evidence type="ECO:0000256" key="8">
    <source>
        <dbReference type="RuleBase" id="RU003313"/>
    </source>
</evidence>
<keyword evidence="5 7" id="KW-0630">Potassium</keyword>
<accession>A0A564WDL0</accession>
<comment type="function">
    <text evidence="7">Exhibits a very high intrinsic GTPase hydrolysis rate. Involved in the addition of a carboxymethylaminomethyl (cmnm) group at the wobble position (U34) of certain tRNAs, forming tRNA-cmnm(5)s(2)U34.</text>
</comment>
<dbReference type="Gene3D" id="1.20.120.430">
    <property type="entry name" value="tRNA modification GTPase MnmE domain 2"/>
    <property type="match status" value="1"/>
</dbReference>
<keyword evidence="3 7" id="KW-0547">Nucleotide-binding</keyword>
<keyword evidence="7" id="KW-0963">Cytoplasm</keyword>
<dbReference type="Pfam" id="PF12631">
    <property type="entry name" value="MnmE_helical"/>
    <property type="match status" value="1"/>
</dbReference>
<feature type="coiled-coil region" evidence="9">
    <location>
        <begin position="392"/>
        <end position="419"/>
    </location>
</feature>
<feature type="binding site" evidence="7">
    <location>
        <begin position="273"/>
        <end position="276"/>
    </location>
    <ligand>
        <name>GTP</name>
        <dbReference type="ChEBI" id="CHEBI:37565"/>
    </ligand>
</feature>
<dbReference type="EMBL" id="UXAT02000011">
    <property type="protein sequence ID" value="VUX46058.1"/>
    <property type="molecule type" value="Genomic_DNA"/>
</dbReference>
<evidence type="ECO:0000256" key="5">
    <source>
        <dbReference type="ARBA" id="ARBA00022958"/>
    </source>
</evidence>
<dbReference type="InterPro" id="IPR018948">
    <property type="entry name" value="GTP-bd_TrmE_N"/>
</dbReference>
<evidence type="ECO:0000313" key="11">
    <source>
        <dbReference type="EMBL" id="VUX46058.1"/>
    </source>
</evidence>
<dbReference type="Pfam" id="PF10396">
    <property type="entry name" value="TrmE_N"/>
    <property type="match status" value="1"/>
</dbReference>
<feature type="binding site" evidence="7">
    <location>
        <position position="447"/>
    </location>
    <ligand>
        <name>(6S)-5-formyl-5,6,7,8-tetrahydrofolate</name>
        <dbReference type="ChEBI" id="CHEBI:57457"/>
    </ligand>
</feature>
<comment type="subunit">
    <text evidence="7">Homodimer. Heterotetramer of two MnmE and two MnmG subunits.</text>
</comment>
<keyword evidence="7" id="KW-0479">Metal-binding</keyword>
<dbReference type="NCBIfam" id="TIGR00450">
    <property type="entry name" value="mnmE_trmE_thdF"/>
    <property type="match status" value="1"/>
</dbReference>
<dbReference type="GO" id="GO:0005737">
    <property type="term" value="C:cytoplasm"/>
    <property type="evidence" value="ECO:0007669"/>
    <property type="project" value="UniProtKB-SubCell"/>
</dbReference>
<dbReference type="NCBIfam" id="TIGR00231">
    <property type="entry name" value="small_GTP"/>
    <property type="match status" value="1"/>
</dbReference>
<evidence type="ECO:0000256" key="4">
    <source>
        <dbReference type="ARBA" id="ARBA00022801"/>
    </source>
</evidence>
<dbReference type="Gene3D" id="3.30.1360.120">
    <property type="entry name" value="Probable tRNA modification gtpase trme, domain 1"/>
    <property type="match status" value="1"/>
</dbReference>
<evidence type="ECO:0000259" key="10">
    <source>
        <dbReference type="PROSITE" id="PS51709"/>
    </source>
</evidence>
<dbReference type="SUPFAM" id="SSF116878">
    <property type="entry name" value="TrmE connector domain"/>
    <property type="match status" value="1"/>
</dbReference>
<dbReference type="SUPFAM" id="SSF52540">
    <property type="entry name" value="P-loop containing nucleoside triphosphate hydrolases"/>
    <property type="match status" value="1"/>
</dbReference>
<dbReference type="Gene3D" id="3.40.50.300">
    <property type="entry name" value="P-loop containing nucleotide triphosphate hydrolases"/>
    <property type="match status" value="1"/>
</dbReference>
<dbReference type="PROSITE" id="PS51709">
    <property type="entry name" value="G_TRME"/>
    <property type="match status" value="1"/>
</dbReference>
<dbReference type="PANTHER" id="PTHR42714">
    <property type="entry name" value="TRNA MODIFICATION GTPASE GTPBP3"/>
    <property type="match status" value="1"/>
</dbReference>
<dbReference type="GO" id="GO:0005525">
    <property type="term" value="F:GTP binding"/>
    <property type="evidence" value="ECO:0007669"/>
    <property type="project" value="UniProtKB-UniRule"/>
</dbReference>
<dbReference type="GO" id="GO:0003924">
    <property type="term" value="F:GTPase activity"/>
    <property type="evidence" value="ECO:0007669"/>
    <property type="project" value="UniProtKB-UniRule"/>
</dbReference>
<feature type="binding site" evidence="7">
    <location>
        <begin position="229"/>
        <end position="234"/>
    </location>
    <ligand>
        <name>GTP</name>
        <dbReference type="ChEBI" id="CHEBI:37565"/>
    </ligand>
</feature>
<dbReference type="CDD" id="cd04164">
    <property type="entry name" value="trmE"/>
    <property type="match status" value="1"/>
</dbReference>
<dbReference type="InterPro" id="IPR027368">
    <property type="entry name" value="MnmE_dom2"/>
</dbReference>
<keyword evidence="12" id="KW-1185">Reference proteome</keyword>
<sequence length="447" mass="46575">MPAATIFALASGAGRAGVAVIRISGPGALRVLESLSGQSGFRPRNAKRVELVAAEGERLDSALALWFPAPNSFTGEDVAELHVHGGRAVVADVLAALGRCDGLRVAEAGEFTRRAVLNGKMDLTQAEGLADLVAAETPAQRRQALRQADGGLRDLYESWRARLVRLQAHVEAGIDFADEDAGAGDPTRHAAIATELARLGKEIGDHLADAGRGERLREGVRVALVGAVNAGKSSLLNALVRREAAIVSPHAGTTRDVIEVAVDLDGYPVVFADTAGLRNAPGDVEAEGVRRARAWAAAADLKLVVFDGAVWPEVDAASLASVDGNTLVVISKADLRAPTAVCLPDGSSALAVSAVTGVGLGSLLDALRREIAVRFAVGEAPVLTRARHRQALEQCAARLEQAGGAAEALELQAEDVRAAADALGRITGRVDIEQLLDVVFRDFCIGK</sequence>
<dbReference type="Proteomes" id="UP000326641">
    <property type="component" value="Unassembled WGS sequence"/>
</dbReference>
<proteinExistence type="inferred from homology"/>
<dbReference type="HAMAP" id="MF_00379">
    <property type="entry name" value="GTPase_MnmE"/>
    <property type="match status" value="1"/>
</dbReference>
<comment type="caution">
    <text evidence="11">The sequence shown here is derived from an EMBL/GenBank/DDBJ whole genome shotgun (WGS) entry which is preliminary data.</text>
</comment>
<comment type="similarity">
    <text evidence="1 7 8">Belongs to the TRAFAC class TrmE-Era-EngA-EngB-Septin-like GTPase superfamily. TrmE GTPase family.</text>
</comment>
<evidence type="ECO:0000256" key="1">
    <source>
        <dbReference type="ARBA" id="ARBA00011043"/>
    </source>
</evidence>
<dbReference type="NCBIfam" id="NF003661">
    <property type="entry name" value="PRK05291.1-3"/>
    <property type="match status" value="1"/>
</dbReference>
<evidence type="ECO:0000256" key="6">
    <source>
        <dbReference type="ARBA" id="ARBA00023134"/>
    </source>
</evidence>
<dbReference type="Pfam" id="PF01926">
    <property type="entry name" value="MMR_HSR1"/>
    <property type="match status" value="1"/>
</dbReference>
<feature type="binding site" evidence="7">
    <location>
        <position position="233"/>
    </location>
    <ligand>
        <name>Mg(2+)</name>
        <dbReference type="ChEBI" id="CHEBI:18420"/>
    </ligand>
</feature>
<reference evidence="11" key="1">
    <citation type="submission" date="2018-11" db="EMBL/GenBank/DDBJ databases">
        <authorList>
            <person name="Onetto C."/>
        </authorList>
    </citation>
    <scope>NUCLEOTIDE SEQUENCE [LARGE SCALE GENOMIC DNA]</scope>
</reference>
<name>A0A564WDL0_9PROT</name>
<dbReference type="GO" id="GO:0030488">
    <property type="term" value="P:tRNA methylation"/>
    <property type="evidence" value="ECO:0007669"/>
    <property type="project" value="TreeGrafter"/>
</dbReference>
<dbReference type="InterPro" id="IPR004520">
    <property type="entry name" value="GTPase_MnmE"/>
</dbReference>
<dbReference type="EC" id="3.6.-.-" evidence="7"/>
<organism evidence="11 12">
    <name type="scientific">Candidatus Defluviicoccus seviourii</name>
    <dbReference type="NCBI Taxonomy" id="2565273"/>
    <lineage>
        <taxon>Bacteria</taxon>
        <taxon>Pseudomonadati</taxon>
        <taxon>Pseudomonadota</taxon>
        <taxon>Alphaproteobacteria</taxon>
        <taxon>Rhodospirillales</taxon>
        <taxon>Rhodospirillaceae</taxon>
        <taxon>Defluviicoccus</taxon>
    </lineage>
</organism>
<keyword evidence="4 7" id="KW-0378">Hydrolase</keyword>
<feature type="domain" description="TrmE-type G" evidence="10">
    <location>
        <begin position="219"/>
        <end position="372"/>
    </location>
</feature>
<protein>
    <recommendedName>
        <fullName evidence="7">tRNA modification GTPase MnmE</fullName>
        <ecNumber evidence="7">3.6.-.-</ecNumber>
    </recommendedName>
</protein>
<dbReference type="InterPro" id="IPR005225">
    <property type="entry name" value="Small_GTP-bd"/>
</dbReference>
<dbReference type="PANTHER" id="PTHR42714:SF2">
    <property type="entry name" value="TRNA MODIFICATION GTPASE GTPBP3, MITOCHONDRIAL"/>
    <property type="match status" value="1"/>
</dbReference>
<evidence type="ECO:0000313" key="12">
    <source>
        <dbReference type="Proteomes" id="UP000326641"/>
    </source>
</evidence>
<keyword evidence="7" id="KW-0460">Magnesium</keyword>
<keyword evidence="9" id="KW-0175">Coiled coil</keyword>
<comment type="cofactor">
    <cofactor evidence="7">
        <name>K(+)</name>
        <dbReference type="ChEBI" id="CHEBI:29103"/>
    </cofactor>
    <text evidence="7">Binds 1 potassium ion per subunit.</text>
</comment>
<feature type="binding site" evidence="7">
    <location>
        <position position="254"/>
    </location>
    <ligand>
        <name>Mg(2+)</name>
        <dbReference type="ChEBI" id="CHEBI:18420"/>
    </ligand>
</feature>